<feature type="domain" description="Deacetylase sirtuin-type" evidence="5">
    <location>
        <begin position="1"/>
        <end position="155"/>
    </location>
</feature>
<feature type="active site" description="Proton acceptor" evidence="4">
    <location>
        <position position="71"/>
    </location>
</feature>
<keyword evidence="4" id="KW-0862">Zinc</keyword>
<dbReference type="InterPro" id="IPR050134">
    <property type="entry name" value="NAD-dep_sirtuin_deacylases"/>
</dbReference>
<evidence type="ECO:0000259" key="5">
    <source>
        <dbReference type="PROSITE" id="PS50305"/>
    </source>
</evidence>
<dbReference type="PANTHER" id="PTHR11085:SF4">
    <property type="entry name" value="NAD-DEPENDENT PROTEIN DEACYLASE"/>
    <property type="match status" value="1"/>
</dbReference>
<dbReference type="InterPro" id="IPR003000">
    <property type="entry name" value="Sirtuin"/>
</dbReference>
<evidence type="ECO:0000256" key="3">
    <source>
        <dbReference type="ARBA" id="ARBA00023027"/>
    </source>
</evidence>
<dbReference type="InterPro" id="IPR029035">
    <property type="entry name" value="DHS-like_NAD/FAD-binding_dom"/>
</dbReference>
<dbReference type="EC" id="2.3.1.286" evidence="1"/>
<keyword evidence="7" id="KW-1185">Reference proteome</keyword>
<feature type="binding site" evidence="4">
    <location>
        <position position="79"/>
    </location>
    <ligand>
        <name>Zn(2+)</name>
        <dbReference type="ChEBI" id="CHEBI:29105"/>
    </ligand>
</feature>
<feature type="binding site" evidence="4">
    <location>
        <position position="120"/>
    </location>
    <ligand>
        <name>Zn(2+)</name>
        <dbReference type="ChEBI" id="CHEBI:29105"/>
    </ligand>
</feature>
<comment type="caution">
    <text evidence="6">The sequence shown here is derived from an EMBL/GenBank/DDBJ whole genome shotgun (WGS) entry which is preliminary data.</text>
</comment>
<evidence type="ECO:0000256" key="2">
    <source>
        <dbReference type="ARBA" id="ARBA00022679"/>
    </source>
</evidence>
<organism evidence="6 7">
    <name type="scientific">Mycolicibacter arupensis</name>
    <dbReference type="NCBI Taxonomy" id="342002"/>
    <lineage>
        <taxon>Bacteria</taxon>
        <taxon>Bacillati</taxon>
        <taxon>Actinomycetota</taxon>
        <taxon>Actinomycetes</taxon>
        <taxon>Mycobacteriales</taxon>
        <taxon>Mycobacteriaceae</taxon>
        <taxon>Mycolicibacter</taxon>
    </lineage>
</organism>
<dbReference type="PANTHER" id="PTHR11085">
    <property type="entry name" value="NAD-DEPENDENT PROTEIN DEACYLASE SIRTUIN-5, MITOCHONDRIAL-RELATED"/>
    <property type="match status" value="1"/>
</dbReference>
<keyword evidence="4" id="KW-0479">Metal-binding</keyword>
<dbReference type="Gene3D" id="3.40.50.1220">
    <property type="entry name" value="TPP-binding domain"/>
    <property type="match status" value="1"/>
</dbReference>
<dbReference type="Pfam" id="PF02146">
    <property type="entry name" value="SIR2"/>
    <property type="match status" value="1"/>
</dbReference>
<feature type="binding site" evidence="4">
    <location>
        <position position="153"/>
    </location>
    <ligand>
        <name>Zn(2+)</name>
        <dbReference type="ChEBI" id="CHEBI:29105"/>
    </ligand>
</feature>
<accession>A0ABX3RHJ7</accession>
<protein>
    <recommendedName>
        <fullName evidence="1">protein acetyllysine N-acetyltransferase</fullName>
        <ecNumber evidence="1">2.3.1.286</ecNumber>
    </recommendedName>
</protein>
<reference evidence="6 7" key="1">
    <citation type="submission" date="2016-12" db="EMBL/GenBank/DDBJ databases">
        <title>The new phylogeny of genus Mycobacterium.</title>
        <authorList>
            <person name="Tortoli E."/>
            <person name="Trovato A."/>
            <person name="Cirillo D.M."/>
        </authorList>
    </citation>
    <scope>NUCLEOTIDE SEQUENCE [LARGE SCALE GENOMIC DNA]</scope>
    <source>
        <strain evidence="6 7">DSM 44942</strain>
    </source>
</reference>
<proteinExistence type="predicted"/>
<name>A0ABX3RHJ7_9MYCO</name>
<sequence length="155" mass="17431">MSFTSSQSWVDDPGLMWAWYQQPRHQLQAVEANAGHRAIAERSTLAELHVITQNVDDLRERAGVPETVHTHGKLLDSHCGRCQNRYQIPVEEHVSYGWRRCAVDVKDYSDPVLCGSTNSCRNITSVSPSGMRRTVIGCLLRDVLAPHIHPQACRS</sequence>
<gene>
    <name evidence="6" type="ORF">BST15_17780</name>
</gene>
<dbReference type="InterPro" id="IPR026590">
    <property type="entry name" value="Ssirtuin_cat_dom"/>
</dbReference>
<evidence type="ECO:0000313" key="6">
    <source>
        <dbReference type="EMBL" id="OQZ93583.1"/>
    </source>
</evidence>
<evidence type="ECO:0000313" key="7">
    <source>
        <dbReference type="Proteomes" id="UP000192327"/>
    </source>
</evidence>
<dbReference type="SUPFAM" id="SSF52467">
    <property type="entry name" value="DHS-like NAD/FAD-binding domain"/>
    <property type="match status" value="1"/>
</dbReference>
<dbReference type="Proteomes" id="UP000192327">
    <property type="component" value="Unassembled WGS sequence"/>
</dbReference>
<evidence type="ECO:0000256" key="1">
    <source>
        <dbReference type="ARBA" id="ARBA00012928"/>
    </source>
</evidence>
<keyword evidence="3" id="KW-0520">NAD</keyword>
<evidence type="ECO:0000256" key="4">
    <source>
        <dbReference type="PROSITE-ProRule" id="PRU00236"/>
    </source>
</evidence>
<keyword evidence="2" id="KW-0808">Transferase</keyword>
<dbReference type="PROSITE" id="PS50305">
    <property type="entry name" value="SIRTUIN"/>
    <property type="match status" value="1"/>
</dbReference>
<dbReference type="EMBL" id="MVHH01000052">
    <property type="protein sequence ID" value="OQZ93583.1"/>
    <property type="molecule type" value="Genomic_DNA"/>
</dbReference>
<feature type="binding site" evidence="4">
    <location>
        <position position="82"/>
    </location>
    <ligand>
        <name>Zn(2+)</name>
        <dbReference type="ChEBI" id="CHEBI:29105"/>
    </ligand>
</feature>